<dbReference type="Pfam" id="PF18911">
    <property type="entry name" value="PKD_4"/>
    <property type="match status" value="1"/>
</dbReference>
<accession>A0A420GA60</accession>
<gene>
    <name evidence="2" type="ORF">BCY89_00610</name>
</gene>
<keyword evidence="3" id="KW-1185">Reference proteome</keyword>
<dbReference type="Proteomes" id="UP000286402">
    <property type="component" value="Unassembled WGS sequence"/>
</dbReference>
<proteinExistence type="predicted"/>
<feature type="domain" description="PKD" evidence="1">
    <location>
        <begin position="50"/>
        <end position="118"/>
    </location>
</feature>
<evidence type="ECO:0000259" key="1">
    <source>
        <dbReference type="PROSITE" id="PS50093"/>
    </source>
</evidence>
<reference evidence="2 3" key="1">
    <citation type="submission" date="2016-07" db="EMBL/GenBank/DDBJ databases">
        <title>Genome analysis of Sphingobacterium siyangense T12B17.</title>
        <authorList>
            <person name="Xu D."/>
            <person name="Su Y."/>
            <person name="Zheng S."/>
        </authorList>
    </citation>
    <scope>NUCLEOTIDE SEQUENCE [LARGE SCALE GENOMIC DNA]</scope>
    <source>
        <strain evidence="2 3">T12B17</strain>
    </source>
</reference>
<name>A0A420GA60_9SPHI</name>
<dbReference type="Gene3D" id="2.60.40.10">
    <property type="entry name" value="Immunoglobulins"/>
    <property type="match status" value="1"/>
</dbReference>
<comment type="caution">
    <text evidence="2">The sequence shown here is derived from an EMBL/GenBank/DDBJ whole genome shotgun (WGS) entry which is preliminary data.</text>
</comment>
<organism evidence="2 3">
    <name type="scientific">Sphingobacterium siyangense</name>
    <dbReference type="NCBI Taxonomy" id="459529"/>
    <lineage>
        <taxon>Bacteria</taxon>
        <taxon>Pseudomonadati</taxon>
        <taxon>Bacteroidota</taxon>
        <taxon>Sphingobacteriia</taxon>
        <taxon>Sphingobacteriales</taxon>
        <taxon>Sphingobacteriaceae</taxon>
        <taxon>Sphingobacterium</taxon>
    </lineage>
</organism>
<evidence type="ECO:0000313" key="2">
    <source>
        <dbReference type="EMBL" id="RKF42041.1"/>
    </source>
</evidence>
<dbReference type="PROSITE" id="PS50093">
    <property type="entry name" value="PKD"/>
    <property type="match status" value="1"/>
</dbReference>
<dbReference type="EMBL" id="MCAQ01000001">
    <property type="protein sequence ID" value="RKF42041.1"/>
    <property type="molecule type" value="Genomic_DNA"/>
</dbReference>
<dbReference type="RefSeq" id="WP_120332443.1">
    <property type="nucleotide sequence ID" value="NZ_JBARTG010000082.1"/>
</dbReference>
<dbReference type="AlphaFoldDB" id="A0A420GA60"/>
<dbReference type="CDD" id="cd00146">
    <property type="entry name" value="PKD"/>
    <property type="match status" value="1"/>
</dbReference>
<sequence length="118" mass="12769">MELVKKSILFLGLIAVSSCGDKVEKSVVDCFGQSILIDVEHKASDSNASKIDFNITYAGKETVDNAVRWDFGDGTVQDFTGRDASHTYTKAGTYTAIAKVGLNNGHCSFDIKETVTIK</sequence>
<dbReference type="PROSITE" id="PS51257">
    <property type="entry name" value="PROKAR_LIPOPROTEIN"/>
    <property type="match status" value="1"/>
</dbReference>
<protein>
    <recommendedName>
        <fullName evidence="1">PKD domain-containing protein</fullName>
    </recommendedName>
</protein>
<dbReference type="InterPro" id="IPR013783">
    <property type="entry name" value="Ig-like_fold"/>
</dbReference>
<dbReference type="InterPro" id="IPR022409">
    <property type="entry name" value="PKD/Chitinase_dom"/>
</dbReference>
<evidence type="ECO:0000313" key="3">
    <source>
        <dbReference type="Proteomes" id="UP000286402"/>
    </source>
</evidence>
<dbReference type="InterPro" id="IPR000601">
    <property type="entry name" value="PKD_dom"/>
</dbReference>
<dbReference type="InterPro" id="IPR035986">
    <property type="entry name" value="PKD_dom_sf"/>
</dbReference>
<dbReference type="SUPFAM" id="SSF49299">
    <property type="entry name" value="PKD domain"/>
    <property type="match status" value="1"/>
</dbReference>
<dbReference type="SMART" id="SM00089">
    <property type="entry name" value="PKD"/>
    <property type="match status" value="1"/>
</dbReference>